<dbReference type="InterPro" id="IPR004358">
    <property type="entry name" value="Sig_transdc_His_kin-like_C"/>
</dbReference>
<dbReference type="EC" id="2.7.13.3" evidence="3"/>
<evidence type="ECO:0000256" key="3">
    <source>
        <dbReference type="ARBA" id="ARBA00012438"/>
    </source>
</evidence>
<dbReference type="Gene3D" id="3.30.565.10">
    <property type="entry name" value="Histidine kinase-like ATPase, C-terminal domain"/>
    <property type="match status" value="1"/>
</dbReference>
<reference evidence="17" key="1">
    <citation type="submission" date="2016-07" db="EMBL/GenBank/DDBJ databases">
        <authorList>
            <person name="Florea S."/>
            <person name="Webb J.S."/>
            <person name="Jaromczyk J."/>
            <person name="Schardl C.L."/>
        </authorList>
    </citation>
    <scope>NUCLEOTIDE SEQUENCE [LARGE SCALE GENOMIC DNA]</scope>
    <source>
        <strain evidence="17">CY1</strain>
    </source>
</reference>
<feature type="domain" description="Histidine kinase" evidence="15">
    <location>
        <begin position="121"/>
        <end position="328"/>
    </location>
</feature>
<evidence type="ECO:0000256" key="12">
    <source>
        <dbReference type="ARBA" id="ARBA00023012"/>
    </source>
</evidence>
<keyword evidence="10" id="KW-0067">ATP-binding</keyword>
<accession>A0A1V4HN46</accession>
<sequence length="336" mass="38805">MISAYVKERLSWILLVLFGQLLLLLIAFLDYEIPFLPILYIVFLTTTLFAIFLVIRYNKETRFFKQLEERESTLDLSIAAEAESPFEHIVETSMSNLTARLSLSASGHQLTLEQEKDELLSWIHEVKTPLTAMRLMIDRLDDETMKAALTYEWLRIHLLLDQQLHQKRLPSMENDLYIEHMDLETITYAEIKTLKSWCIQKGIGFDLQFEITDVLSDAKWLAFILRQLITNAVKYSESHSSDIVVRSFRRDERVFLEVQDYGRGIDSKDLPRIFDKGFTSTTWHQDHAATGMGLYLAKKAAEAMLIQMAVHSEVGVGTTFTLTFPQPNEALRITGM</sequence>
<evidence type="ECO:0000256" key="1">
    <source>
        <dbReference type="ARBA" id="ARBA00000085"/>
    </source>
</evidence>
<feature type="transmembrane region" description="Helical" evidence="14">
    <location>
        <begin position="12"/>
        <end position="29"/>
    </location>
</feature>
<dbReference type="SUPFAM" id="SSF55874">
    <property type="entry name" value="ATPase domain of HSP90 chaperone/DNA topoisomerase II/histidine kinase"/>
    <property type="match status" value="1"/>
</dbReference>
<evidence type="ECO:0000256" key="10">
    <source>
        <dbReference type="ARBA" id="ARBA00022840"/>
    </source>
</evidence>
<keyword evidence="13 14" id="KW-0472">Membrane</keyword>
<evidence type="ECO:0000256" key="9">
    <source>
        <dbReference type="ARBA" id="ARBA00022777"/>
    </source>
</evidence>
<dbReference type="PANTHER" id="PTHR45453:SF2">
    <property type="entry name" value="HISTIDINE KINASE"/>
    <property type="match status" value="1"/>
</dbReference>
<dbReference type="InterPro" id="IPR003594">
    <property type="entry name" value="HATPase_dom"/>
</dbReference>
<keyword evidence="4" id="KW-1003">Cell membrane</keyword>
<keyword evidence="9 16" id="KW-0418">Kinase</keyword>
<keyword evidence="6" id="KW-0808">Transferase</keyword>
<keyword evidence="5" id="KW-0597">Phosphoprotein</keyword>
<comment type="subcellular location">
    <subcellularLocation>
        <location evidence="2">Cell membrane</location>
        <topology evidence="2">Multi-pass membrane protein</topology>
    </subcellularLocation>
</comment>
<keyword evidence="11 14" id="KW-1133">Transmembrane helix</keyword>
<evidence type="ECO:0000256" key="2">
    <source>
        <dbReference type="ARBA" id="ARBA00004651"/>
    </source>
</evidence>
<dbReference type="EMBL" id="MBTG01000007">
    <property type="protein sequence ID" value="OPH59260.1"/>
    <property type="molecule type" value="Genomic_DNA"/>
</dbReference>
<protein>
    <recommendedName>
        <fullName evidence="3">histidine kinase</fullName>
        <ecNumber evidence="3">2.7.13.3</ecNumber>
    </recommendedName>
</protein>
<name>A0A1V4HN46_9BACL</name>
<dbReference type="InterPro" id="IPR036890">
    <property type="entry name" value="HATPase_C_sf"/>
</dbReference>
<keyword evidence="8" id="KW-0547">Nucleotide-binding</keyword>
<dbReference type="STRING" id="1469647.BC351_20295"/>
<dbReference type="AlphaFoldDB" id="A0A1V4HN46"/>
<evidence type="ECO:0000256" key="11">
    <source>
        <dbReference type="ARBA" id="ARBA00022989"/>
    </source>
</evidence>
<comment type="caution">
    <text evidence="16">The sequence shown here is derived from an EMBL/GenBank/DDBJ whole genome shotgun (WGS) entry which is preliminary data.</text>
</comment>
<keyword evidence="12" id="KW-0902">Two-component regulatory system</keyword>
<feature type="transmembrane region" description="Helical" evidence="14">
    <location>
        <begin position="35"/>
        <end position="55"/>
    </location>
</feature>
<dbReference type="PRINTS" id="PR00344">
    <property type="entry name" value="BCTRLSENSOR"/>
</dbReference>
<evidence type="ECO:0000256" key="4">
    <source>
        <dbReference type="ARBA" id="ARBA00022475"/>
    </source>
</evidence>
<evidence type="ECO:0000259" key="15">
    <source>
        <dbReference type="PROSITE" id="PS50109"/>
    </source>
</evidence>
<dbReference type="RefSeq" id="WP_079410726.1">
    <property type="nucleotide sequence ID" value="NZ_MBTG01000007.1"/>
</dbReference>
<dbReference type="InterPro" id="IPR050351">
    <property type="entry name" value="BphY/WalK/GraS-like"/>
</dbReference>
<dbReference type="CDD" id="cd00082">
    <property type="entry name" value="HisKA"/>
    <property type="match status" value="1"/>
</dbReference>
<dbReference type="GO" id="GO:0005524">
    <property type="term" value="F:ATP binding"/>
    <property type="evidence" value="ECO:0007669"/>
    <property type="project" value="UniProtKB-KW"/>
</dbReference>
<gene>
    <name evidence="16" type="ORF">BC351_20295</name>
</gene>
<proteinExistence type="predicted"/>
<dbReference type="GO" id="GO:0005886">
    <property type="term" value="C:plasma membrane"/>
    <property type="evidence" value="ECO:0007669"/>
    <property type="project" value="UniProtKB-SubCell"/>
</dbReference>
<evidence type="ECO:0000256" key="14">
    <source>
        <dbReference type="SAM" id="Phobius"/>
    </source>
</evidence>
<dbReference type="InterPro" id="IPR005467">
    <property type="entry name" value="His_kinase_dom"/>
</dbReference>
<keyword evidence="7 14" id="KW-0812">Transmembrane</keyword>
<dbReference type="PROSITE" id="PS50109">
    <property type="entry name" value="HIS_KIN"/>
    <property type="match status" value="1"/>
</dbReference>
<evidence type="ECO:0000256" key="8">
    <source>
        <dbReference type="ARBA" id="ARBA00022741"/>
    </source>
</evidence>
<dbReference type="GO" id="GO:0016036">
    <property type="term" value="P:cellular response to phosphate starvation"/>
    <property type="evidence" value="ECO:0007669"/>
    <property type="project" value="TreeGrafter"/>
</dbReference>
<dbReference type="GO" id="GO:0000155">
    <property type="term" value="F:phosphorelay sensor kinase activity"/>
    <property type="evidence" value="ECO:0007669"/>
    <property type="project" value="InterPro"/>
</dbReference>
<evidence type="ECO:0000313" key="16">
    <source>
        <dbReference type="EMBL" id="OPH59260.1"/>
    </source>
</evidence>
<dbReference type="Proteomes" id="UP000190626">
    <property type="component" value="Unassembled WGS sequence"/>
</dbReference>
<dbReference type="OrthoDB" id="9780487at2"/>
<dbReference type="SMART" id="SM00387">
    <property type="entry name" value="HATPase_c"/>
    <property type="match status" value="1"/>
</dbReference>
<keyword evidence="17" id="KW-1185">Reference proteome</keyword>
<evidence type="ECO:0000256" key="6">
    <source>
        <dbReference type="ARBA" id="ARBA00022679"/>
    </source>
</evidence>
<dbReference type="Pfam" id="PF02518">
    <property type="entry name" value="HATPase_c"/>
    <property type="match status" value="1"/>
</dbReference>
<evidence type="ECO:0000256" key="7">
    <source>
        <dbReference type="ARBA" id="ARBA00022692"/>
    </source>
</evidence>
<comment type="catalytic activity">
    <reaction evidence="1">
        <text>ATP + protein L-histidine = ADP + protein N-phospho-L-histidine.</text>
        <dbReference type="EC" id="2.7.13.3"/>
    </reaction>
</comment>
<dbReference type="GO" id="GO:0004721">
    <property type="term" value="F:phosphoprotein phosphatase activity"/>
    <property type="evidence" value="ECO:0007669"/>
    <property type="project" value="TreeGrafter"/>
</dbReference>
<dbReference type="PANTHER" id="PTHR45453">
    <property type="entry name" value="PHOSPHATE REGULON SENSOR PROTEIN PHOR"/>
    <property type="match status" value="1"/>
</dbReference>
<evidence type="ECO:0000313" key="17">
    <source>
        <dbReference type="Proteomes" id="UP000190626"/>
    </source>
</evidence>
<evidence type="ECO:0000256" key="5">
    <source>
        <dbReference type="ARBA" id="ARBA00022553"/>
    </source>
</evidence>
<organism evidence="16 17">
    <name type="scientific">Paenibacillus ferrarius</name>
    <dbReference type="NCBI Taxonomy" id="1469647"/>
    <lineage>
        <taxon>Bacteria</taxon>
        <taxon>Bacillati</taxon>
        <taxon>Bacillota</taxon>
        <taxon>Bacilli</taxon>
        <taxon>Bacillales</taxon>
        <taxon>Paenibacillaceae</taxon>
        <taxon>Paenibacillus</taxon>
    </lineage>
</organism>
<dbReference type="InterPro" id="IPR003661">
    <property type="entry name" value="HisK_dim/P_dom"/>
</dbReference>
<evidence type="ECO:0000256" key="13">
    <source>
        <dbReference type="ARBA" id="ARBA00023136"/>
    </source>
</evidence>